<proteinExistence type="predicted"/>
<gene>
    <name evidence="1" type="ORF">SARC_13915</name>
</gene>
<organism evidence="1 2">
    <name type="scientific">Sphaeroforma arctica JP610</name>
    <dbReference type="NCBI Taxonomy" id="667725"/>
    <lineage>
        <taxon>Eukaryota</taxon>
        <taxon>Ichthyosporea</taxon>
        <taxon>Ichthyophonida</taxon>
        <taxon>Sphaeroforma</taxon>
    </lineage>
</organism>
<dbReference type="eggNOG" id="KOG0217">
    <property type="taxonomic scope" value="Eukaryota"/>
</dbReference>
<dbReference type="Gene3D" id="3.30.420.110">
    <property type="entry name" value="MutS, connector domain"/>
    <property type="match status" value="1"/>
</dbReference>
<dbReference type="GO" id="GO:0006298">
    <property type="term" value="P:mismatch repair"/>
    <property type="evidence" value="ECO:0007669"/>
    <property type="project" value="InterPro"/>
</dbReference>
<dbReference type="GO" id="GO:0030983">
    <property type="term" value="F:mismatched DNA binding"/>
    <property type="evidence" value="ECO:0007669"/>
    <property type="project" value="InterPro"/>
</dbReference>
<dbReference type="AlphaFoldDB" id="A0A0L0FAH7"/>
<dbReference type="STRING" id="667725.A0A0L0FAH7"/>
<dbReference type="RefSeq" id="XP_014147428.1">
    <property type="nucleotide sequence ID" value="XM_014291953.1"/>
</dbReference>
<evidence type="ECO:0000313" key="2">
    <source>
        <dbReference type="Proteomes" id="UP000054560"/>
    </source>
</evidence>
<keyword evidence="2" id="KW-1185">Reference proteome</keyword>
<dbReference type="GeneID" id="25914419"/>
<protein>
    <submittedName>
        <fullName evidence="1">Uncharacterized protein</fullName>
    </submittedName>
</protein>
<reference evidence="1 2" key="1">
    <citation type="submission" date="2011-02" db="EMBL/GenBank/DDBJ databases">
        <title>The Genome Sequence of Sphaeroforma arctica JP610.</title>
        <authorList>
            <consortium name="The Broad Institute Genome Sequencing Platform"/>
            <person name="Russ C."/>
            <person name="Cuomo C."/>
            <person name="Young S.K."/>
            <person name="Zeng Q."/>
            <person name="Gargeya S."/>
            <person name="Alvarado L."/>
            <person name="Berlin A."/>
            <person name="Chapman S.B."/>
            <person name="Chen Z."/>
            <person name="Freedman E."/>
            <person name="Gellesch M."/>
            <person name="Goldberg J."/>
            <person name="Griggs A."/>
            <person name="Gujja S."/>
            <person name="Heilman E."/>
            <person name="Heiman D."/>
            <person name="Howarth C."/>
            <person name="Mehta T."/>
            <person name="Neiman D."/>
            <person name="Pearson M."/>
            <person name="Roberts A."/>
            <person name="Saif S."/>
            <person name="Shea T."/>
            <person name="Shenoy N."/>
            <person name="Sisk P."/>
            <person name="Stolte C."/>
            <person name="Sykes S."/>
            <person name="White J."/>
            <person name="Yandava C."/>
            <person name="Burger G."/>
            <person name="Gray M.W."/>
            <person name="Holland P.W.H."/>
            <person name="King N."/>
            <person name="Lang F.B.F."/>
            <person name="Roger A.J."/>
            <person name="Ruiz-Trillo I."/>
            <person name="Haas B."/>
            <person name="Nusbaum C."/>
            <person name="Birren B."/>
        </authorList>
    </citation>
    <scope>NUCLEOTIDE SEQUENCE [LARGE SCALE GENOMIC DNA]</scope>
    <source>
        <strain evidence="1 2">JP610</strain>
    </source>
</reference>
<dbReference type="InterPro" id="IPR036678">
    <property type="entry name" value="MutS_con_dom_sf"/>
</dbReference>
<name>A0A0L0FAH7_9EUKA</name>
<dbReference type="OrthoDB" id="10252754at2759"/>
<accession>A0A0L0FAH7</accession>
<evidence type="ECO:0000313" key="1">
    <source>
        <dbReference type="EMBL" id="KNC73526.1"/>
    </source>
</evidence>
<dbReference type="GO" id="GO:0005524">
    <property type="term" value="F:ATP binding"/>
    <property type="evidence" value="ECO:0007669"/>
    <property type="project" value="InterPro"/>
</dbReference>
<dbReference type="EMBL" id="KQ245503">
    <property type="protein sequence ID" value="KNC73526.1"/>
    <property type="molecule type" value="Genomic_DNA"/>
</dbReference>
<feature type="non-terminal residue" evidence="1">
    <location>
        <position position="1"/>
    </location>
</feature>
<dbReference type="Proteomes" id="UP000054560">
    <property type="component" value="Unassembled WGS sequence"/>
</dbReference>
<sequence length="120" mass="13411">NVIAPTSEFYDAEQTISHLKHTGYFTKNKNADADDSSGNWPEILAQWTDKELVMSALGGLTFYLGTLKLDMELLSHGHFTAYDPMRQGKSLLMDGQTLKNLEVLENNMGTGSYLHSVRVE</sequence>